<comment type="similarity">
    <text evidence="1">Belongs to the pseudomonas-type ThrB family.</text>
</comment>
<proteinExistence type="inferred from homology"/>
<accession>A0ABS7DAZ4</accession>
<evidence type="ECO:0000313" key="4">
    <source>
        <dbReference type="Proteomes" id="UP000812277"/>
    </source>
</evidence>
<evidence type="ECO:0000259" key="2">
    <source>
        <dbReference type="Pfam" id="PF01636"/>
    </source>
</evidence>
<keyword evidence="4" id="KW-1185">Reference proteome</keyword>
<sequence>MDELMEELLRGYTDEAIDTIDAVPFGLTNYSRIVTIDKKKYVARIYDRYSKSLDRLNDEIRLLDYLEDCSLSFDVPAFLPARDGEKYSRLSNGQYGTMVRFIEGEPPDLSLSAHVSEYGRSIGEISAALLSFSQPVEQQEQGQQLRFYLLNSLHPLSNEQSVDQFVQHPPFEIDRGQLLIFVQSLSEVRSSTAWFERLPMGLVHHDLLIFNLLIGSDGKMKGILDYDFASYDVRALELAICINHLLQARDGSLAPVKLFVQEYRQFITLTAEEMESIPQLMRMYYTALLCIYIGQYDSGRDIVQYFAFILNQLVTRRDWLKTNEQELIAILKGRG</sequence>
<evidence type="ECO:0000256" key="1">
    <source>
        <dbReference type="ARBA" id="ARBA00038240"/>
    </source>
</evidence>
<gene>
    <name evidence="3" type="ORF">K0T92_19580</name>
</gene>
<dbReference type="Pfam" id="PF01636">
    <property type="entry name" value="APH"/>
    <property type="match status" value="1"/>
</dbReference>
<dbReference type="RefSeq" id="WP_219874176.1">
    <property type="nucleotide sequence ID" value="NZ_JAHZIJ010000018.1"/>
</dbReference>
<organism evidence="3 4">
    <name type="scientific">Paenibacillus oenotherae</name>
    <dbReference type="NCBI Taxonomy" id="1435645"/>
    <lineage>
        <taxon>Bacteria</taxon>
        <taxon>Bacillati</taxon>
        <taxon>Bacillota</taxon>
        <taxon>Bacilli</taxon>
        <taxon>Bacillales</taxon>
        <taxon>Paenibacillaceae</taxon>
        <taxon>Paenibacillus</taxon>
    </lineage>
</organism>
<dbReference type="InterPro" id="IPR002575">
    <property type="entry name" value="Aminoglycoside_PTrfase"/>
</dbReference>
<dbReference type="Gene3D" id="3.90.1200.10">
    <property type="match status" value="1"/>
</dbReference>
<reference evidence="3 4" key="1">
    <citation type="submission" date="2021-07" db="EMBL/GenBank/DDBJ databases">
        <title>Paenibacillus radiodurans sp. nov., isolated from the southeastern edge of Tengger Desert.</title>
        <authorList>
            <person name="Zhang G."/>
        </authorList>
    </citation>
    <scope>NUCLEOTIDE SEQUENCE [LARGE SCALE GENOMIC DNA]</scope>
    <source>
        <strain evidence="3 4">DT7-4</strain>
    </source>
</reference>
<dbReference type="InterPro" id="IPR011009">
    <property type="entry name" value="Kinase-like_dom_sf"/>
</dbReference>
<dbReference type="PANTHER" id="PTHR21064:SF6">
    <property type="entry name" value="AMINOGLYCOSIDE PHOSPHOTRANSFERASE DOMAIN-CONTAINING PROTEIN"/>
    <property type="match status" value="1"/>
</dbReference>
<comment type="caution">
    <text evidence="3">The sequence shown here is derived from an EMBL/GenBank/DDBJ whole genome shotgun (WGS) entry which is preliminary data.</text>
</comment>
<dbReference type="InterPro" id="IPR050249">
    <property type="entry name" value="Pseudomonas-type_ThrB"/>
</dbReference>
<dbReference type="PANTHER" id="PTHR21064">
    <property type="entry name" value="AMINOGLYCOSIDE PHOSPHOTRANSFERASE DOMAIN-CONTAINING PROTEIN-RELATED"/>
    <property type="match status" value="1"/>
</dbReference>
<feature type="domain" description="Aminoglycoside phosphotransferase" evidence="2">
    <location>
        <begin position="23"/>
        <end position="254"/>
    </location>
</feature>
<dbReference type="Gene3D" id="3.30.200.20">
    <property type="entry name" value="Phosphorylase Kinase, domain 1"/>
    <property type="match status" value="1"/>
</dbReference>
<name>A0ABS7DAZ4_9BACL</name>
<dbReference type="SUPFAM" id="SSF56112">
    <property type="entry name" value="Protein kinase-like (PK-like)"/>
    <property type="match status" value="1"/>
</dbReference>
<protein>
    <submittedName>
        <fullName evidence="3">Phosphotransferase</fullName>
    </submittedName>
</protein>
<dbReference type="Proteomes" id="UP000812277">
    <property type="component" value="Unassembled WGS sequence"/>
</dbReference>
<evidence type="ECO:0000313" key="3">
    <source>
        <dbReference type="EMBL" id="MBW7476923.1"/>
    </source>
</evidence>
<dbReference type="EMBL" id="JAHZIJ010000018">
    <property type="protein sequence ID" value="MBW7476923.1"/>
    <property type="molecule type" value="Genomic_DNA"/>
</dbReference>